<organism evidence="2 3">
    <name type="scientific">Rhynchosporium agropyri</name>
    <dbReference type="NCBI Taxonomy" id="914238"/>
    <lineage>
        <taxon>Eukaryota</taxon>
        <taxon>Fungi</taxon>
        <taxon>Dikarya</taxon>
        <taxon>Ascomycota</taxon>
        <taxon>Pezizomycotina</taxon>
        <taxon>Leotiomycetes</taxon>
        <taxon>Helotiales</taxon>
        <taxon>Ploettnerulaceae</taxon>
        <taxon>Rhynchosporium</taxon>
    </lineage>
</organism>
<proteinExistence type="predicted"/>
<accession>A0A1E1LJH5</accession>
<evidence type="ECO:0000313" key="2">
    <source>
        <dbReference type="EMBL" id="CZT10604.1"/>
    </source>
</evidence>
<dbReference type="EMBL" id="FJUX01000130">
    <property type="protein sequence ID" value="CZT10604.1"/>
    <property type="molecule type" value="Genomic_DNA"/>
</dbReference>
<sequence length="83" mass="9198">MDLVTNSDGLHVHSDGGHGKSTSPLKPSMNKSNPVTETNQDFLPNYALFSMTRERNLRITHAPSSIYRAIDFAYGEETGEWAS</sequence>
<keyword evidence="3" id="KW-1185">Reference proteome</keyword>
<dbReference type="AlphaFoldDB" id="A0A1E1LJH5"/>
<feature type="region of interest" description="Disordered" evidence="1">
    <location>
        <begin position="1"/>
        <end position="39"/>
    </location>
</feature>
<gene>
    <name evidence="2" type="ORF">RAG0_15020</name>
</gene>
<evidence type="ECO:0000313" key="3">
    <source>
        <dbReference type="Proteomes" id="UP000178912"/>
    </source>
</evidence>
<name>A0A1E1LJH5_9HELO</name>
<evidence type="ECO:0000256" key="1">
    <source>
        <dbReference type="SAM" id="MobiDB-lite"/>
    </source>
</evidence>
<dbReference type="Proteomes" id="UP000178912">
    <property type="component" value="Unassembled WGS sequence"/>
</dbReference>
<feature type="compositionally biased region" description="Polar residues" evidence="1">
    <location>
        <begin position="20"/>
        <end position="39"/>
    </location>
</feature>
<protein>
    <submittedName>
        <fullName evidence="2">Uncharacterized protein</fullName>
    </submittedName>
</protein>
<reference evidence="3" key="1">
    <citation type="submission" date="2016-03" db="EMBL/GenBank/DDBJ databases">
        <authorList>
            <person name="Guldener U."/>
        </authorList>
    </citation>
    <scope>NUCLEOTIDE SEQUENCE [LARGE SCALE GENOMIC DNA]</scope>
    <source>
        <strain evidence="3">04CH-RAC-A.6.1</strain>
    </source>
</reference>